<dbReference type="InterPro" id="IPR000644">
    <property type="entry name" value="CBS_dom"/>
</dbReference>
<comment type="caution">
    <text evidence="4">The sequence shown here is derived from an EMBL/GenBank/DDBJ whole genome shotgun (WGS) entry which is preliminary data.</text>
</comment>
<name>A0A5C6D0J5_9BACT</name>
<evidence type="ECO:0000259" key="3">
    <source>
        <dbReference type="PROSITE" id="PS51371"/>
    </source>
</evidence>
<dbReference type="EMBL" id="SJPS01000001">
    <property type="protein sequence ID" value="TWU29287.1"/>
    <property type="molecule type" value="Genomic_DNA"/>
</dbReference>
<organism evidence="4 5">
    <name type="scientific">Bythopirellula polymerisocia</name>
    <dbReference type="NCBI Taxonomy" id="2528003"/>
    <lineage>
        <taxon>Bacteria</taxon>
        <taxon>Pseudomonadati</taxon>
        <taxon>Planctomycetota</taxon>
        <taxon>Planctomycetia</taxon>
        <taxon>Pirellulales</taxon>
        <taxon>Lacipirellulaceae</taxon>
        <taxon>Bythopirellula</taxon>
    </lineage>
</organism>
<keyword evidence="5" id="KW-1185">Reference proteome</keyword>
<dbReference type="InterPro" id="IPR046342">
    <property type="entry name" value="CBS_dom_sf"/>
</dbReference>
<keyword evidence="1 2" id="KW-0129">CBS domain</keyword>
<evidence type="ECO:0000313" key="5">
    <source>
        <dbReference type="Proteomes" id="UP000318437"/>
    </source>
</evidence>
<evidence type="ECO:0000256" key="1">
    <source>
        <dbReference type="ARBA" id="ARBA00023122"/>
    </source>
</evidence>
<feature type="domain" description="CBS" evidence="3">
    <location>
        <begin position="49"/>
        <end position="105"/>
    </location>
</feature>
<sequence>MIPCPSCGFENLEGNDFCDQCQNSLTDLSIPQQRSAVERGLVKDTIEFLKPHKPSSVSPNDTVGEVLQKMVSEKIGCVMVVEGEEIRGIFTEFDALMKVNTNAASLADKPISTVMTASPVTIEIDHKIAFALHRMHVGGYRHVPVLNKGKLVGVTSIRDILNYLAERIVVSA</sequence>
<dbReference type="AlphaFoldDB" id="A0A5C6D0J5"/>
<dbReference type="OrthoDB" id="5295985at2"/>
<dbReference type="PANTHER" id="PTHR43080">
    <property type="entry name" value="CBS DOMAIN-CONTAINING PROTEIN CBSX3, MITOCHONDRIAL"/>
    <property type="match status" value="1"/>
</dbReference>
<dbReference type="PROSITE" id="PS51371">
    <property type="entry name" value="CBS"/>
    <property type="match status" value="2"/>
</dbReference>
<dbReference type="Proteomes" id="UP000318437">
    <property type="component" value="Unassembled WGS sequence"/>
</dbReference>
<evidence type="ECO:0000313" key="4">
    <source>
        <dbReference type="EMBL" id="TWU29287.1"/>
    </source>
</evidence>
<dbReference type="InterPro" id="IPR051257">
    <property type="entry name" value="Diverse_CBS-Domain"/>
</dbReference>
<gene>
    <name evidence="4" type="ORF">Pla144_00630</name>
</gene>
<accession>A0A5C6D0J5</accession>
<evidence type="ECO:0000256" key="2">
    <source>
        <dbReference type="PROSITE-ProRule" id="PRU00703"/>
    </source>
</evidence>
<dbReference type="RefSeq" id="WP_146447336.1">
    <property type="nucleotide sequence ID" value="NZ_SJPS01000001.1"/>
</dbReference>
<feature type="domain" description="CBS" evidence="3">
    <location>
        <begin position="115"/>
        <end position="170"/>
    </location>
</feature>
<dbReference type="Gene3D" id="3.10.580.10">
    <property type="entry name" value="CBS-domain"/>
    <property type="match status" value="1"/>
</dbReference>
<dbReference type="Pfam" id="PF00571">
    <property type="entry name" value="CBS"/>
    <property type="match status" value="2"/>
</dbReference>
<dbReference type="PANTHER" id="PTHR43080:SF2">
    <property type="entry name" value="CBS DOMAIN-CONTAINING PROTEIN"/>
    <property type="match status" value="1"/>
</dbReference>
<proteinExistence type="predicted"/>
<reference evidence="4 5" key="1">
    <citation type="submission" date="2019-02" db="EMBL/GenBank/DDBJ databases">
        <title>Deep-cultivation of Planctomycetes and their phenomic and genomic characterization uncovers novel biology.</title>
        <authorList>
            <person name="Wiegand S."/>
            <person name="Jogler M."/>
            <person name="Boedeker C."/>
            <person name="Pinto D."/>
            <person name="Vollmers J."/>
            <person name="Rivas-Marin E."/>
            <person name="Kohn T."/>
            <person name="Peeters S.H."/>
            <person name="Heuer A."/>
            <person name="Rast P."/>
            <person name="Oberbeckmann S."/>
            <person name="Bunk B."/>
            <person name="Jeske O."/>
            <person name="Meyerdierks A."/>
            <person name="Storesund J.E."/>
            <person name="Kallscheuer N."/>
            <person name="Luecker S."/>
            <person name="Lage O.M."/>
            <person name="Pohl T."/>
            <person name="Merkel B.J."/>
            <person name="Hornburger P."/>
            <person name="Mueller R.-W."/>
            <person name="Bruemmer F."/>
            <person name="Labrenz M."/>
            <person name="Spormann A.M."/>
            <person name="Op Den Camp H."/>
            <person name="Overmann J."/>
            <person name="Amann R."/>
            <person name="Jetten M.S.M."/>
            <person name="Mascher T."/>
            <person name="Medema M.H."/>
            <person name="Devos D.P."/>
            <person name="Kaster A.-K."/>
            <person name="Ovreas L."/>
            <person name="Rohde M."/>
            <person name="Galperin M.Y."/>
            <person name="Jogler C."/>
        </authorList>
    </citation>
    <scope>NUCLEOTIDE SEQUENCE [LARGE SCALE GENOMIC DNA]</scope>
    <source>
        <strain evidence="4 5">Pla144</strain>
    </source>
</reference>
<dbReference type="SMART" id="SM00116">
    <property type="entry name" value="CBS"/>
    <property type="match status" value="2"/>
</dbReference>
<dbReference type="SUPFAM" id="SSF54631">
    <property type="entry name" value="CBS-domain pair"/>
    <property type="match status" value="1"/>
</dbReference>
<protein>
    <submittedName>
        <fullName evidence="4">Inosine 5'-monophosphate dehydrogenase</fullName>
    </submittedName>
</protein>